<keyword evidence="5" id="KW-1185">Reference proteome</keyword>
<feature type="chain" id="PRO_5011520834" description="DUF4382 domain-containing protein" evidence="2">
    <location>
        <begin position="17"/>
        <end position="328"/>
    </location>
</feature>
<reference evidence="4 5" key="1">
    <citation type="submission" date="2016-10" db="EMBL/GenBank/DDBJ databases">
        <authorList>
            <person name="de Groot N.N."/>
        </authorList>
    </citation>
    <scope>NUCLEOTIDE SEQUENCE [LARGE SCALE GENOMIC DNA]</scope>
    <source>
        <strain evidence="4 5">HL3</strain>
    </source>
</reference>
<organism evidence="4 5">
    <name type="scientific">Thiohalospira halophila DSM 15071</name>
    <dbReference type="NCBI Taxonomy" id="1123397"/>
    <lineage>
        <taxon>Bacteria</taxon>
        <taxon>Pseudomonadati</taxon>
        <taxon>Pseudomonadota</taxon>
        <taxon>Gammaproteobacteria</taxon>
        <taxon>Thiohalospirales</taxon>
        <taxon>Thiohalospiraceae</taxon>
        <taxon>Thiohalospira</taxon>
    </lineage>
</organism>
<feature type="compositionally biased region" description="Acidic residues" evidence="1">
    <location>
        <begin position="241"/>
        <end position="250"/>
    </location>
</feature>
<dbReference type="Pfam" id="PF14321">
    <property type="entry name" value="DUF4382"/>
    <property type="match status" value="1"/>
</dbReference>
<dbReference type="STRING" id="1123397.SAMN05660831_01495"/>
<dbReference type="AlphaFoldDB" id="A0A1I1RTT2"/>
<sequence>MKRSAMLATALVPAMALVVTGCTDSGDGGGGGTQGTLSLQVTDAPVDQAEHVWVEFGEIELKPADGPSITFQPEETDRIDLLTLSGGGAEALLEEVDLPAGQYNWIRLHDLAVTLEKASETIDQPNVWVPSGAQTGLKLVSPFTVPVNDSLSLTVDFDLRKAVHTIAAQPPAGPLQGYDYRLRPALRLVDTSETGAIAGSVDNAISSEGCGFSDGDDPAGAAVYVYSGHDLTTLGDVYVEDTSEGDDADSSDQLAEGNDSPVTVAPVRYNDTRAEYRYRAAFLNAGDYTVAFTCDASGDQPDATDDAPPFGNPAEVTVNAGEVTEADL</sequence>
<dbReference type="OrthoDB" id="7062064at2"/>
<evidence type="ECO:0000313" key="4">
    <source>
        <dbReference type="EMBL" id="SFD34993.1"/>
    </source>
</evidence>
<feature type="signal peptide" evidence="2">
    <location>
        <begin position="1"/>
        <end position="16"/>
    </location>
</feature>
<dbReference type="Proteomes" id="UP000198611">
    <property type="component" value="Unassembled WGS sequence"/>
</dbReference>
<gene>
    <name evidence="4" type="ORF">SAMN05660831_01495</name>
</gene>
<feature type="region of interest" description="Disordered" evidence="1">
    <location>
        <begin position="241"/>
        <end position="264"/>
    </location>
</feature>
<evidence type="ECO:0000256" key="2">
    <source>
        <dbReference type="SAM" id="SignalP"/>
    </source>
</evidence>
<dbReference type="InterPro" id="IPR025491">
    <property type="entry name" value="DUF4382"/>
</dbReference>
<dbReference type="PROSITE" id="PS51257">
    <property type="entry name" value="PROKAR_LIPOPROTEIN"/>
    <property type="match status" value="1"/>
</dbReference>
<feature type="domain" description="DUF4382" evidence="3">
    <location>
        <begin position="34"/>
        <end position="165"/>
    </location>
</feature>
<dbReference type="EMBL" id="FOMJ01000004">
    <property type="protein sequence ID" value="SFD34993.1"/>
    <property type="molecule type" value="Genomic_DNA"/>
</dbReference>
<dbReference type="RefSeq" id="WP_093428138.1">
    <property type="nucleotide sequence ID" value="NZ_FOMJ01000004.1"/>
</dbReference>
<evidence type="ECO:0000259" key="3">
    <source>
        <dbReference type="Pfam" id="PF14321"/>
    </source>
</evidence>
<protein>
    <recommendedName>
        <fullName evidence="3">DUF4382 domain-containing protein</fullName>
    </recommendedName>
</protein>
<name>A0A1I1RTT2_9GAMM</name>
<keyword evidence="2" id="KW-0732">Signal</keyword>
<accession>A0A1I1RTT2</accession>
<evidence type="ECO:0000313" key="5">
    <source>
        <dbReference type="Proteomes" id="UP000198611"/>
    </source>
</evidence>
<proteinExistence type="predicted"/>
<evidence type="ECO:0000256" key="1">
    <source>
        <dbReference type="SAM" id="MobiDB-lite"/>
    </source>
</evidence>